<sequence length="208" mass="21761">MLRFGPDTGPVVLIALPLLEEANRTRALVITVLRMLAGHGIGGALPDLPGTGESLLPTSEMTLEGLRSAFAAAALSLGSRPVHVASIRSGSLIDVQAKAAGRWRLAPQSGPGLLRDLHRVQRVSELGDTKADALVFAGNRLAPALIEALDQPPAATPGPLREVAIQSGQPDPVIEGPALWRRSEPGNDAAFAERIADDIARWIASCDA</sequence>
<protein>
    <recommendedName>
        <fullName evidence="3">Alpha/beta hydrolase</fullName>
    </recommendedName>
</protein>
<accession>A0ABS6XH39</accession>
<dbReference type="Proteomes" id="UP001197214">
    <property type="component" value="Unassembled WGS sequence"/>
</dbReference>
<name>A0ABS6XH39_9SPHN</name>
<gene>
    <name evidence="1" type="ORF">KY084_01405</name>
</gene>
<evidence type="ECO:0000313" key="2">
    <source>
        <dbReference type="Proteomes" id="UP001197214"/>
    </source>
</evidence>
<keyword evidence="2" id="KW-1185">Reference proteome</keyword>
<proteinExistence type="predicted"/>
<evidence type="ECO:0000313" key="1">
    <source>
        <dbReference type="EMBL" id="MBW4329534.1"/>
    </source>
</evidence>
<reference evidence="1 2" key="1">
    <citation type="submission" date="2021-07" db="EMBL/GenBank/DDBJ databases">
        <title>Stakelama flava sp. nov., a novel endophytic bacterium isolated from branch of Kandelia candel.</title>
        <authorList>
            <person name="Tuo L."/>
        </authorList>
    </citation>
    <scope>NUCLEOTIDE SEQUENCE [LARGE SCALE GENOMIC DNA]</scope>
    <source>
        <strain evidence="1 2">CBK3Z-3</strain>
    </source>
</reference>
<comment type="caution">
    <text evidence="1">The sequence shown here is derived from an EMBL/GenBank/DDBJ whole genome shotgun (WGS) entry which is preliminary data.</text>
</comment>
<dbReference type="EMBL" id="JAHWZX010000001">
    <property type="protein sequence ID" value="MBW4329534.1"/>
    <property type="molecule type" value="Genomic_DNA"/>
</dbReference>
<organism evidence="1 2">
    <name type="scientific">Stakelama flava</name>
    <dbReference type="NCBI Taxonomy" id="2860338"/>
    <lineage>
        <taxon>Bacteria</taxon>
        <taxon>Pseudomonadati</taxon>
        <taxon>Pseudomonadota</taxon>
        <taxon>Alphaproteobacteria</taxon>
        <taxon>Sphingomonadales</taxon>
        <taxon>Sphingomonadaceae</taxon>
        <taxon>Stakelama</taxon>
    </lineage>
</organism>
<evidence type="ECO:0008006" key="3">
    <source>
        <dbReference type="Google" id="ProtNLM"/>
    </source>
</evidence>